<evidence type="ECO:0008006" key="4">
    <source>
        <dbReference type="Google" id="ProtNLM"/>
    </source>
</evidence>
<feature type="signal peptide" evidence="1">
    <location>
        <begin position="1"/>
        <end position="22"/>
    </location>
</feature>
<gene>
    <name evidence="2" type="ORF">PVAG01_05064</name>
</gene>
<dbReference type="Proteomes" id="UP001629113">
    <property type="component" value="Unassembled WGS sequence"/>
</dbReference>
<dbReference type="PANTHER" id="PTHR35340:SF6">
    <property type="entry name" value="ASST-DOMAIN-CONTAINING PROTEIN"/>
    <property type="match status" value="1"/>
</dbReference>
<dbReference type="PANTHER" id="PTHR35340">
    <property type="entry name" value="PQQ ENZYME REPEAT PROTEIN-RELATED"/>
    <property type="match status" value="1"/>
</dbReference>
<accession>A0ABR4PJ05</accession>
<keyword evidence="1" id="KW-0732">Signal</keyword>
<evidence type="ECO:0000313" key="2">
    <source>
        <dbReference type="EMBL" id="KAL3423317.1"/>
    </source>
</evidence>
<feature type="chain" id="PRO_5047050094" description="ASST-domain-containing protein" evidence="1">
    <location>
        <begin position="23"/>
        <end position="510"/>
    </location>
</feature>
<keyword evidence="3" id="KW-1185">Reference proteome</keyword>
<dbReference type="InterPro" id="IPR039535">
    <property type="entry name" value="ASST-like"/>
</dbReference>
<dbReference type="InterPro" id="IPR053143">
    <property type="entry name" value="Arylsulfate_ST"/>
</dbReference>
<dbReference type="Pfam" id="PF14269">
    <property type="entry name" value="Arylsulfotran_2"/>
    <property type="match status" value="1"/>
</dbReference>
<protein>
    <recommendedName>
        <fullName evidence="4">ASST-domain-containing protein</fullName>
    </recommendedName>
</protein>
<organism evidence="2 3">
    <name type="scientific">Phlyctema vagabunda</name>
    <dbReference type="NCBI Taxonomy" id="108571"/>
    <lineage>
        <taxon>Eukaryota</taxon>
        <taxon>Fungi</taxon>
        <taxon>Dikarya</taxon>
        <taxon>Ascomycota</taxon>
        <taxon>Pezizomycotina</taxon>
        <taxon>Leotiomycetes</taxon>
        <taxon>Helotiales</taxon>
        <taxon>Dermateaceae</taxon>
        <taxon>Phlyctema</taxon>
    </lineage>
</organism>
<evidence type="ECO:0000313" key="3">
    <source>
        <dbReference type="Proteomes" id="UP001629113"/>
    </source>
</evidence>
<evidence type="ECO:0000256" key="1">
    <source>
        <dbReference type="SAM" id="SignalP"/>
    </source>
</evidence>
<proteinExistence type="predicted"/>
<name>A0ABR4PJ05_9HELO</name>
<reference evidence="2 3" key="1">
    <citation type="submission" date="2024-06" db="EMBL/GenBank/DDBJ databases">
        <title>Complete genome of Phlyctema vagabunda strain 19-DSS-EL-015.</title>
        <authorList>
            <person name="Fiorenzani C."/>
        </authorList>
    </citation>
    <scope>NUCLEOTIDE SEQUENCE [LARGE SCALE GENOMIC DNA]</scope>
    <source>
        <strain evidence="2 3">19-DSS-EL-015</strain>
    </source>
</reference>
<comment type="caution">
    <text evidence="2">The sequence shown here is derived from an EMBL/GenBank/DDBJ whole genome shotgun (WGS) entry which is preliminary data.</text>
</comment>
<sequence>MYSISLLASSLVCLLGALPAHAADTGTWPWQTYKSSPMEPPSLKVTKSGPTSPGYLFFDQNGSGAHNYSLFIMTDDNELIWQSPYGDLSAYRAQMFDGKPVLTYFNGVAFSEPFGFGLGIIQVLDDSYESIYNVTIENAGFVTMPEVSVAEIVSWIDIHEALVTPQGTMLVTAVNVTQTDLTSVGGPEDGWIADSLFYEIDIKSNEVLFQWNSLDHADQVPLSNALTFYPLEDLGRNQSYPWGPFHINSVEKFQDGSYLVSSRYYSSLFKIALDGTVDWTLEGKTGGDFELGPGLSFSYQHDARIHHEGNNTVLISIHNNANSAIVSGKEQTTGLFMELNTQTWKAMLTRKLFDPADPVYAVSQGGLQLLDDQHTIMGYGSTPKIKEYSPNGSCVMTAQFGPSSTVQSYRAFRLPWVGRPKTAPDAFACVDQVSNKTLVYMSWNGATEHRSWNVYAGKSQESLHLAGHAKKTGFETVTAIGGSPSYIRVEAEGLNITSGVSSMISPQDSC</sequence>
<dbReference type="EMBL" id="JBFCZG010000004">
    <property type="protein sequence ID" value="KAL3423317.1"/>
    <property type="molecule type" value="Genomic_DNA"/>
</dbReference>